<dbReference type="InterPro" id="IPR013950">
    <property type="entry name" value="Mis14/Nsl1"/>
</dbReference>
<dbReference type="RefSeq" id="XP_066078513.1">
    <property type="nucleotide sequence ID" value="XM_066222416.1"/>
</dbReference>
<evidence type="ECO:0000313" key="1">
    <source>
        <dbReference type="EMBL" id="WWC91751.1"/>
    </source>
</evidence>
<organism evidence="1 2">
    <name type="scientific">Kwoniella dendrophila CBS 6074</name>
    <dbReference type="NCBI Taxonomy" id="1295534"/>
    <lineage>
        <taxon>Eukaryota</taxon>
        <taxon>Fungi</taxon>
        <taxon>Dikarya</taxon>
        <taxon>Basidiomycota</taxon>
        <taxon>Agaricomycotina</taxon>
        <taxon>Tremellomycetes</taxon>
        <taxon>Tremellales</taxon>
        <taxon>Cryptococcaceae</taxon>
        <taxon>Kwoniella</taxon>
    </lineage>
</organism>
<proteinExistence type="predicted"/>
<dbReference type="GeneID" id="91097367"/>
<accession>A0AAX4K224</accession>
<sequence>MEEPSMSRLIIDREADWLRVKDNVNTSLISIMETRLATLPGGKDGDAAKSLRKELHGRIEKIRDGMFERSKYNIQVNGQNYENYIEATEGFDETLDRNIWASQQERVKFQTEAAESRKTWPERIYQVEEYLEMRKANAEWLPDEDVDREQAKTLEEKNIPPPERYEEVKETFKVVIDNFSEVAKSAPIQLQRAQRAQTVREEISSLPL</sequence>
<name>A0AAX4K224_9TREE</name>
<dbReference type="GO" id="GO:0000070">
    <property type="term" value="P:mitotic sister chromatid segregation"/>
    <property type="evidence" value="ECO:0007669"/>
    <property type="project" value="InterPro"/>
</dbReference>
<dbReference type="PANTHER" id="PTHR31749">
    <property type="entry name" value="KINETOCHORE-ASSOCIATED PROTEIN NSL1 HOMOLOG"/>
    <property type="match status" value="1"/>
</dbReference>
<reference evidence="1 2" key="1">
    <citation type="submission" date="2024-01" db="EMBL/GenBank/DDBJ databases">
        <title>Comparative genomics of Cryptococcus and Kwoniella reveals pathogenesis evolution and contrasting modes of karyotype evolution via chromosome fusion or intercentromeric recombination.</title>
        <authorList>
            <person name="Coelho M.A."/>
            <person name="David-Palma M."/>
            <person name="Shea T."/>
            <person name="Bowers K."/>
            <person name="McGinley-Smith S."/>
            <person name="Mohammad A.W."/>
            <person name="Gnirke A."/>
            <person name="Yurkov A.M."/>
            <person name="Nowrousian M."/>
            <person name="Sun S."/>
            <person name="Cuomo C.A."/>
            <person name="Heitman J."/>
        </authorList>
    </citation>
    <scope>NUCLEOTIDE SEQUENCE [LARGE SCALE GENOMIC DNA]</scope>
    <source>
        <strain evidence="1 2">CBS 6074</strain>
    </source>
</reference>
<protein>
    <submittedName>
        <fullName evidence="1">Uncharacterized protein</fullName>
    </submittedName>
</protein>
<dbReference type="EMBL" id="CP144106">
    <property type="protein sequence ID" value="WWC91751.1"/>
    <property type="molecule type" value="Genomic_DNA"/>
</dbReference>
<keyword evidence="2" id="KW-1185">Reference proteome</keyword>
<dbReference type="AlphaFoldDB" id="A0AAX4K224"/>
<evidence type="ECO:0000313" key="2">
    <source>
        <dbReference type="Proteomes" id="UP001355207"/>
    </source>
</evidence>
<dbReference type="GO" id="GO:0000444">
    <property type="term" value="C:MIS12/MIND type complex"/>
    <property type="evidence" value="ECO:0007669"/>
    <property type="project" value="TreeGrafter"/>
</dbReference>
<gene>
    <name evidence="1" type="ORF">L201_006698</name>
</gene>
<dbReference type="Proteomes" id="UP001355207">
    <property type="component" value="Chromosome 9"/>
</dbReference>
<dbReference type="PANTHER" id="PTHR31749:SF3">
    <property type="entry name" value="KINETOCHORE-ASSOCIATED PROTEIN NSL1 HOMOLOG"/>
    <property type="match status" value="1"/>
</dbReference>